<organism evidence="1">
    <name type="scientific">Arundo donax</name>
    <name type="common">Giant reed</name>
    <name type="synonym">Donax arundinaceus</name>
    <dbReference type="NCBI Taxonomy" id="35708"/>
    <lineage>
        <taxon>Eukaryota</taxon>
        <taxon>Viridiplantae</taxon>
        <taxon>Streptophyta</taxon>
        <taxon>Embryophyta</taxon>
        <taxon>Tracheophyta</taxon>
        <taxon>Spermatophyta</taxon>
        <taxon>Magnoliopsida</taxon>
        <taxon>Liliopsida</taxon>
        <taxon>Poales</taxon>
        <taxon>Poaceae</taxon>
        <taxon>PACMAD clade</taxon>
        <taxon>Arundinoideae</taxon>
        <taxon>Arundineae</taxon>
        <taxon>Arundo</taxon>
    </lineage>
</organism>
<reference evidence="1" key="2">
    <citation type="journal article" date="2015" name="Data Brief">
        <title>Shoot transcriptome of the giant reed, Arundo donax.</title>
        <authorList>
            <person name="Barrero R.A."/>
            <person name="Guerrero F.D."/>
            <person name="Moolhuijzen P."/>
            <person name="Goolsby J.A."/>
            <person name="Tidwell J."/>
            <person name="Bellgard S.E."/>
            <person name="Bellgard M.I."/>
        </authorList>
    </citation>
    <scope>NUCLEOTIDE SEQUENCE</scope>
    <source>
        <tissue evidence="1">Shoot tissue taken approximately 20 cm above the soil surface</tissue>
    </source>
</reference>
<protein>
    <submittedName>
        <fullName evidence="1">Uncharacterized protein</fullName>
    </submittedName>
</protein>
<dbReference type="AlphaFoldDB" id="A0A0A9FRZ7"/>
<sequence>MRHGKKSLTLGRRCRPARPTPLLRCRTAEPPWPCRFSPSASSLGLLTWLQDRPPEATTSTSLWWKPGAMAALLWIYWDGGLGSVEREMDWGKR</sequence>
<evidence type="ECO:0000313" key="1">
    <source>
        <dbReference type="EMBL" id="JAE11068.1"/>
    </source>
</evidence>
<dbReference type="EMBL" id="GBRH01186828">
    <property type="protein sequence ID" value="JAE11068.1"/>
    <property type="molecule type" value="Transcribed_RNA"/>
</dbReference>
<proteinExistence type="predicted"/>
<reference evidence="1" key="1">
    <citation type="submission" date="2014-09" db="EMBL/GenBank/DDBJ databases">
        <authorList>
            <person name="Magalhaes I.L.F."/>
            <person name="Oliveira U."/>
            <person name="Santos F.R."/>
            <person name="Vidigal T.H.D.A."/>
            <person name="Brescovit A.D."/>
            <person name="Santos A.J."/>
        </authorList>
    </citation>
    <scope>NUCLEOTIDE SEQUENCE</scope>
    <source>
        <tissue evidence="1">Shoot tissue taken approximately 20 cm above the soil surface</tissue>
    </source>
</reference>
<accession>A0A0A9FRZ7</accession>
<name>A0A0A9FRZ7_ARUDO</name>